<evidence type="ECO:0000313" key="3">
    <source>
        <dbReference type="Proteomes" id="UP000634668"/>
    </source>
</evidence>
<proteinExistence type="predicted"/>
<feature type="region of interest" description="Disordered" evidence="1">
    <location>
        <begin position="1"/>
        <end position="32"/>
    </location>
</feature>
<gene>
    <name evidence="2" type="ORF">GCM10007383_37720</name>
</gene>
<dbReference type="RefSeq" id="WP_026814841.1">
    <property type="nucleotide sequence ID" value="NZ_BMWP01000044.1"/>
</dbReference>
<name>A0A918J7H6_9FLAO</name>
<evidence type="ECO:0000256" key="1">
    <source>
        <dbReference type="SAM" id="MobiDB-lite"/>
    </source>
</evidence>
<protein>
    <submittedName>
        <fullName evidence="2">Uncharacterized protein</fullName>
    </submittedName>
</protein>
<dbReference type="EMBL" id="BMWP01000044">
    <property type="protein sequence ID" value="GGW50343.1"/>
    <property type="molecule type" value="Genomic_DNA"/>
</dbReference>
<keyword evidence="3" id="KW-1185">Reference proteome</keyword>
<feature type="compositionally biased region" description="Basic and acidic residues" evidence="1">
    <location>
        <begin position="19"/>
        <end position="32"/>
    </location>
</feature>
<accession>A0A918J7H6</accession>
<evidence type="ECO:0000313" key="2">
    <source>
        <dbReference type="EMBL" id="GGW50343.1"/>
    </source>
</evidence>
<dbReference type="Proteomes" id="UP000634668">
    <property type="component" value="Unassembled WGS sequence"/>
</dbReference>
<dbReference type="AlphaFoldDB" id="A0A918J7H6"/>
<sequence>MSLDDLLAKNKGKKGTKAPQKEKSVKTNSKEVQHSFTVRHDVSTKVLLDRIQRLKDLTTPAAKLSQGAIVREALELLAKEMEYGKLEKKYADFLAHISEDSVLNS</sequence>
<reference evidence="2" key="1">
    <citation type="journal article" date="2014" name="Int. J. Syst. Evol. Microbiol.">
        <title>Complete genome sequence of Corynebacterium casei LMG S-19264T (=DSM 44701T), isolated from a smear-ripened cheese.</title>
        <authorList>
            <consortium name="US DOE Joint Genome Institute (JGI-PGF)"/>
            <person name="Walter F."/>
            <person name="Albersmeier A."/>
            <person name="Kalinowski J."/>
            <person name="Ruckert C."/>
        </authorList>
    </citation>
    <scope>NUCLEOTIDE SEQUENCE</scope>
    <source>
        <strain evidence="2">KCTC 12113</strain>
    </source>
</reference>
<comment type="caution">
    <text evidence="2">The sequence shown here is derived from an EMBL/GenBank/DDBJ whole genome shotgun (WGS) entry which is preliminary data.</text>
</comment>
<organism evidence="2 3">
    <name type="scientific">Arenibacter certesii</name>
    <dbReference type="NCBI Taxonomy" id="228955"/>
    <lineage>
        <taxon>Bacteria</taxon>
        <taxon>Pseudomonadati</taxon>
        <taxon>Bacteroidota</taxon>
        <taxon>Flavobacteriia</taxon>
        <taxon>Flavobacteriales</taxon>
        <taxon>Flavobacteriaceae</taxon>
        <taxon>Arenibacter</taxon>
    </lineage>
</organism>
<reference evidence="2" key="2">
    <citation type="submission" date="2020-09" db="EMBL/GenBank/DDBJ databases">
        <authorList>
            <person name="Sun Q."/>
            <person name="Kim S."/>
        </authorList>
    </citation>
    <scope>NUCLEOTIDE SEQUENCE</scope>
    <source>
        <strain evidence="2">KCTC 12113</strain>
    </source>
</reference>